<evidence type="ECO:0008006" key="7">
    <source>
        <dbReference type="Google" id="ProtNLM"/>
    </source>
</evidence>
<keyword evidence="2" id="KW-0436">Ligase</keyword>
<dbReference type="PANTHER" id="PTHR11136:SF0">
    <property type="entry name" value="DIHYDROFOLATE SYNTHETASE-RELATED"/>
    <property type="match status" value="1"/>
</dbReference>
<dbReference type="InterPro" id="IPR001645">
    <property type="entry name" value="Folylpolyglutamate_synth"/>
</dbReference>
<dbReference type="Proteomes" id="UP001501231">
    <property type="component" value="Unassembled WGS sequence"/>
</dbReference>
<evidence type="ECO:0000313" key="5">
    <source>
        <dbReference type="EMBL" id="GAA2448553.1"/>
    </source>
</evidence>
<dbReference type="SUPFAM" id="SSF53623">
    <property type="entry name" value="MurD-like peptide ligases, catalytic domain"/>
    <property type="match status" value="1"/>
</dbReference>
<dbReference type="RefSeq" id="WP_344596001.1">
    <property type="nucleotide sequence ID" value="NZ_BAAARW010000035.1"/>
</dbReference>
<accession>A0ABN3K3L1</accession>
<evidence type="ECO:0000256" key="1">
    <source>
        <dbReference type="ARBA" id="ARBA00008276"/>
    </source>
</evidence>
<name>A0ABN3K3L1_9ACTN</name>
<dbReference type="PANTHER" id="PTHR11136">
    <property type="entry name" value="FOLYLPOLYGLUTAMATE SYNTHASE-RELATED"/>
    <property type="match status" value="1"/>
</dbReference>
<dbReference type="EMBL" id="BAAARW010000035">
    <property type="protein sequence ID" value="GAA2448553.1"/>
    <property type="molecule type" value="Genomic_DNA"/>
</dbReference>
<keyword evidence="4" id="KW-0067">ATP-binding</keyword>
<evidence type="ECO:0000313" key="6">
    <source>
        <dbReference type="Proteomes" id="UP001501231"/>
    </source>
</evidence>
<comment type="similarity">
    <text evidence="1">Belongs to the folylpolyglutamate synthase family.</text>
</comment>
<evidence type="ECO:0000256" key="3">
    <source>
        <dbReference type="ARBA" id="ARBA00022741"/>
    </source>
</evidence>
<gene>
    <name evidence="5" type="ORF">GCM10010191_77500</name>
</gene>
<evidence type="ECO:0000256" key="2">
    <source>
        <dbReference type="ARBA" id="ARBA00022598"/>
    </source>
</evidence>
<organism evidence="5 6">
    <name type="scientific">Actinomadura vinacea</name>
    <dbReference type="NCBI Taxonomy" id="115336"/>
    <lineage>
        <taxon>Bacteria</taxon>
        <taxon>Bacillati</taxon>
        <taxon>Actinomycetota</taxon>
        <taxon>Actinomycetes</taxon>
        <taxon>Streptosporangiales</taxon>
        <taxon>Thermomonosporaceae</taxon>
        <taxon>Actinomadura</taxon>
    </lineage>
</organism>
<dbReference type="InterPro" id="IPR036565">
    <property type="entry name" value="Mur-like_cat_sf"/>
</dbReference>
<evidence type="ECO:0000256" key="4">
    <source>
        <dbReference type="ARBA" id="ARBA00022840"/>
    </source>
</evidence>
<keyword evidence="6" id="KW-1185">Reference proteome</keyword>
<protein>
    <recommendedName>
        <fullName evidence="7">Bifunctional folylpolyglutamate synthase/dihydrofolate synthase</fullName>
    </recommendedName>
</protein>
<keyword evidence="3" id="KW-0547">Nucleotide-binding</keyword>
<proteinExistence type="inferred from homology"/>
<dbReference type="Gene3D" id="3.40.1190.10">
    <property type="entry name" value="Mur-like, catalytic domain"/>
    <property type="match status" value="1"/>
</dbReference>
<sequence>MAAEVEEVFFREWRRRGPGETRSLERARALAERLALPDPDRPVLAVVGSKGKGTAATYASAVLAASGLRVGTVTSPAYRGNRERIRVDGRAVGEAELERLAGRLQDGIRGLPGRAGGYLSPSGLFLLAGALHAREAGLDVLVLEAGMGGRSDEISLFPPAVAGITPVFREHAGVLGDTVTEIAEEKAGAVAPGTRAVVSAPQSEEAARAIATTVRKITGGAVETPRAGGGLSADLLPADLLPAGLSRSAAETGHLAALRLLDACDRDAPPPRRLRATLETLTLPGRLSWHGVPGTGTALLADSAIDRAGLAAAVTTARTRWGTIDHAVVCLPDHKDVDGAITELRDLPVTCVRLPYDHLRFSRPLPETWDVIDAAALTRESLAGLGRRVVVLGTVYFIGLVLDLVDADTDRLFTPPPP</sequence>
<comment type="caution">
    <text evidence="5">The sequence shown here is derived from an EMBL/GenBank/DDBJ whole genome shotgun (WGS) entry which is preliminary data.</text>
</comment>
<reference evidence="5 6" key="1">
    <citation type="journal article" date="2019" name="Int. J. Syst. Evol. Microbiol.">
        <title>The Global Catalogue of Microorganisms (GCM) 10K type strain sequencing project: providing services to taxonomists for standard genome sequencing and annotation.</title>
        <authorList>
            <consortium name="The Broad Institute Genomics Platform"/>
            <consortium name="The Broad Institute Genome Sequencing Center for Infectious Disease"/>
            <person name="Wu L."/>
            <person name="Ma J."/>
        </authorList>
    </citation>
    <scope>NUCLEOTIDE SEQUENCE [LARGE SCALE GENOMIC DNA]</scope>
    <source>
        <strain evidence="5 6">JCM 3325</strain>
    </source>
</reference>